<dbReference type="EMBL" id="JAQQAL010000049">
    <property type="protein sequence ID" value="MDC7228494.1"/>
    <property type="molecule type" value="Genomic_DNA"/>
</dbReference>
<dbReference type="SMART" id="SM00382">
    <property type="entry name" value="AAA"/>
    <property type="match status" value="1"/>
</dbReference>
<dbReference type="PROSITE" id="PS50893">
    <property type="entry name" value="ABC_TRANSPORTER_2"/>
    <property type="match status" value="1"/>
</dbReference>
<feature type="domain" description="ABC transporter" evidence="5">
    <location>
        <begin position="7"/>
        <end position="242"/>
    </location>
</feature>
<accession>A0AAJ1IFQ6</accession>
<dbReference type="InterPro" id="IPR003593">
    <property type="entry name" value="AAA+_ATPase"/>
</dbReference>
<dbReference type="InterPro" id="IPR003439">
    <property type="entry name" value="ABC_transporter-like_ATP-bd"/>
</dbReference>
<keyword evidence="2" id="KW-0813">Transport</keyword>
<reference evidence="6 7" key="1">
    <citation type="submission" date="2022-12" db="EMBL/GenBank/DDBJ databases">
        <title>Metagenome assembled genome from gulf of manar.</title>
        <authorList>
            <person name="Kohli P."/>
            <person name="Pk S."/>
            <person name="Venkata Ramana C."/>
            <person name="Sasikala C."/>
        </authorList>
    </citation>
    <scope>NUCLEOTIDE SEQUENCE [LARGE SCALE GENOMIC DNA]</scope>
    <source>
        <strain evidence="6">JB008</strain>
    </source>
</reference>
<name>A0AAJ1IFQ6_9SPIO</name>
<dbReference type="InterPro" id="IPR027417">
    <property type="entry name" value="P-loop_NTPase"/>
</dbReference>
<keyword evidence="3" id="KW-0547">Nucleotide-binding</keyword>
<keyword evidence="4 6" id="KW-0067">ATP-binding</keyword>
<dbReference type="FunFam" id="3.40.50.300:FF:000134">
    <property type="entry name" value="Iron-enterobactin ABC transporter ATP-binding protein"/>
    <property type="match status" value="1"/>
</dbReference>
<evidence type="ECO:0000256" key="2">
    <source>
        <dbReference type="ARBA" id="ARBA00022448"/>
    </source>
</evidence>
<dbReference type="Proteomes" id="UP001221217">
    <property type="component" value="Unassembled WGS sequence"/>
</dbReference>
<dbReference type="InterPro" id="IPR050153">
    <property type="entry name" value="Metal_Ion_Import_ABC"/>
</dbReference>
<gene>
    <name evidence="6" type="ORF">PQJ61_17160</name>
</gene>
<dbReference type="Gene3D" id="3.40.50.300">
    <property type="entry name" value="P-loop containing nucleotide triphosphate hydrolases"/>
    <property type="match status" value="1"/>
</dbReference>
<proteinExistence type="inferred from homology"/>
<dbReference type="PANTHER" id="PTHR42734">
    <property type="entry name" value="METAL TRANSPORT SYSTEM ATP-BINDING PROTEIN TM_0124-RELATED"/>
    <property type="match status" value="1"/>
</dbReference>
<evidence type="ECO:0000256" key="1">
    <source>
        <dbReference type="ARBA" id="ARBA00005417"/>
    </source>
</evidence>
<dbReference type="Pfam" id="PF00005">
    <property type="entry name" value="ABC_tran"/>
    <property type="match status" value="1"/>
</dbReference>
<evidence type="ECO:0000313" key="6">
    <source>
        <dbReference type="EMBL" id="MDC7228494.1"/>
    </source>
</evidence>
<dbReference type="GO" id="GO:0016887">
    <property type="term" value="F:ATP hydrolysis activity"/>
    <property type="evidence" value="ECO:0007669"/>
    <property type="project" value="InterPro"/>
</dbReference>
<dbReference type="GO" id="GO:0005524">
    <property type="term" value="F:ATP binding"/>
    <property type="evidence" value="ECO:0007669"/>
    <property type="project" value="UniProtKB-KW"/>
</dbReference>
<dbReference type="PANTHER" id="PTHR42734:SF6">
    <property type="entry name" value="MOLYBDATE IMPORT ATP-BINDING PROTEIN MOLC"/>
    <property type="match status" value="1"/>
</dbReference>
<protein>
    <submittedName>
        <fullName evidence="6">ABC transporter ATP-binding protein</fullName>
    </submittedName>
</protein>
<evidence type="ECO:0000256" key="4">
    <source>
        <dbReference type="ARBA" id="ARBA00022840"/>
    </source>
</evidence>
<evidence type="ECO:0000313" key="7">
    <source>
        <dbReference type="Proteomes" id="UP001221217"/>
    </source>
</evidence>
<organism evidence="6 7">
    <name type="scientific">Candidatus Thalassospirochaeta sargassi</name>
    <dbReference type="NCBI Taxonomy" id="3119039"/>
    <lineage>
        <taxon>Bacteria</taxon>
        <taxon>Pseudomonadati</taxon>
        <taxon>Spirochaetota</taxon>
        <taxon>Spirochaetia</taxon>
        <taxon>Spirochaetales</taxon>
        <taxon>Spirochaetaceae</taxon>
        <taxon>Candidatus Thalassospirochaeta</taxon>
    </lineage>
</organism>
<dbReference type="AlphaFoldDB" id="A0AAJ1IFQ6"/>
<evidence type="ECO:0000259" key="5">
    <source>
        <dbReference type="PROSITE" id="PS50893"/>
    </source>
</evidence>
<dbReference type="CDD" id="cd03214">
    <property type="entry name" value="ABC_Iron-Siderophores_B12_Hemin"/>
    <property type="match status" value="1"/>
</dbReference>
<evidence type="ECO:0000256" key="3">
    <source>
        <dbReference type="ARBA" id="ARBA00022741"/>
    </source>
</evidence>
<comment type="similarity">
    <text evidence="1">Belongs to the ABC transporter superfamily.</text>
</comment>
<dbReference type="SUPFAM" id="SSF52540">
    <property type="entry name" value="P-loop containing nucleoside triphosphate hydrolases"/>
    <property type="match status" value="1"/>
</dbReference>
<sequence length="257" mass="28487">MLSRNAFELENISFSYNSRKIISRLSLTIPAGSICAVMGPNGCGKTTLLHIMLGWNKPEHGRVFAAGQELADLSPRTRGQLISLLPQTENLSFDYTVMEYILLGRAPHLHPLQQPGENDHNIASTALKQADALELKSRRIPLLSGGETQSTLMARSLTQEPEIMLLDEPANHLDPARRRHMLDIILRLKNQQKTVIFTTHDPESAAGLADYLVLMHADGSVEYGRFGKLFTEEKLSALYGIAVRIIDIGDGRVTVSY</sequence>
<comment type="caution">
    <text evidence="6">The sequence shown here is derived from an EMBL/GenBank/DDBJ whole genome shotgun (WGS) entry which is preliminary data.</text>
</comment>